<protein>
    <recommendedName>
        <fullName evidence="1">HTH luxR-type domain-containing protein</fullName>
    </recommendedName>
</protein>
<dbReference type="Proteomes" id="UP000320481">
    <property type="component" value="Unassembled WGS sequence"/>
</dbReference>
<reference evidence="2" key="1">
    <citation type="journal article" date="2019" name="Microbiol. Resour. Announc.">
        <title>Draft Genomic Sequences of Streptomyces misionensis and Streptomyces albidoflavus, bacteria applied for phytopathogen biocontrol.</title>
        <authorList>
            <person name="Pylro V."/>
            <person name="Dias A."/>
            <person name="Andreote F."/>
            <person name="Varani A."/>
            <person name="Andreote C."/>
            <person name="Bernardo E."/>
            <person name="Martins T."/>
        </authorList>
    </citation>
    <scope>NUCLEOTIDE SEQUENCE [LARGE SCALE GENOMIC DNA]</scope>
    <source>
        <strain evidence="2">66</strain>
    </source>
</reference>
<dbReference type="AlphaFoldDB" id="A0A5C6JQ20"/>
<evidence type="ECO:0000313" key="2">
    <source>
        <dbReference type="EMBL" id="TWV43587.1"/>
    </source>
</evidence>
<accession>A0A5C6JQ20</accession>
<dbReference type="GO" id="GO:0006355">
    <property type="term" value="P:regulation of DNA-templated transcription"/>
    <property type="evidence" value="ECO:0007669"/>
    <property type="project" value="InterPro"/>
</dbReference>
<sequence length="131" mass="14418">MSAPGGRTGCSSSFDQYDNLRLVRVMRDNCEQVHPRAITASPYRPSETIENRHQKLIALLATGHTDASAARQLGVSRRTVTYMLRSMMDELGINNRFQLGIAVGARSRSCEACPEPGRSGATDIAHDHGRY</sequence>
<keyword evidence="3" id="KW-1185">Reference proteome</keyword>
<proteinExistence type="predicted"/>
<organism evidence="2 3">
    <name type="scientific">Streptomyces misionensis</name>
    <dbReference type="NCBI Taxonomy" id="67331"/>
    <lineage>
        <taxon>Bacteria</taxon>
        <taxon>Bacillati</taxon>
        <taxon>Actinomycetota</taxon>
        <taxon>Actinomycetes</taxon>
        <taxon>Kitasatosporales</taxon>
        <taxon>Streptomycetaceae</taxon>
        <taxon>Streptomyces</taxon>
    </lineage>
</organism>
<dbReference type="EMBL" id="VOGW01000103">
    <property type="protein sequence ID" value="TWV43587.1"/>
    <property type="molecule type" value="Genomic_DNA"/>
</dbReference>
<gene>
    <name evidence="2" type="ORF">FRZ03_18265</name>
</gene>
<dbReference type="InterPro" id="IPR036388">
    <property type="entry name" value="WH-like_DNA-bd_sf"/>
</dbReference>
<evidence type="ECO:0000259" key="1">
    <source>
        <dbReference type="SMART" id="SM00421"/>
    </source>
</evidence>
<dbReference type="Pfam" id="PF00196">
    <property type="entry name" value="GerE"/>
    <property type="match status" value="1"/>
</dbReference>
<dbReference type="Gene3D" id="1.10.10.10">
    <property type="entry name" value="Winged helix-like DNA-binding domain superfamily/Winged helix DNA-binding domain"/>
    <property type="match status" value="1"/>
</dbReference>
<feature type="domain" description="HTH luxR-type" evidence="1">
    <location>
        <begin position="46"/>
        <end position="103"/>
    </location>
</feature>
<name>A0A5C6JQ20_9ACTN</name>
<dbReference type="InterPro" id="IPR000792">
    <property type="entry name" value="Tscrpt_reg_LuxR_C"/>
</dbReference>
<evidence type="ECO:0000313" key="3">
    <source>
        <dbReference type="Proteomes" id="UP000320481"/>
    </source>
</evidence>
<dbReference type="SMART" id="SM00421">
    <property type="entry name" value="HTH_LUXR"/>
    <property type="match status" value="1"/>
</dbReference>
<dbReference type="InterPro" id="IPR016032">
    <property type="entry name" value="Sig_transdc_resp-reg_C-effctor"/>
</dbReference>
<comment type="caution">
    <text evidence="2">The sequence shown here is derived from an EMBL/GenBank/DDBJ whole genome shotgun (WGS) entry which is preliminary data.</text>
</comment>
<dbReference type="GO" id="GO:0003677">
    <property type="term" value="F:DNA binding"/>
    <property type="evidence" value="ECO:0007669"/>
    <property type="project" value="InterPro"/>
</dbReference>
<dbReference type="SUPFAM" id="SSF46894">
    <property type="entry name" value="C-terminal effector domain of the bipartite response regulators"/>
    <property type="match status" value="1"/>
</dbReference>